<dbReference type="RefSeq" id="WP_128784494.1">
    <property type="nucleotide sequence ID" value="NZ_JAKJSG010000046.1"/>
</dbReference>
<comment type="caution">
    <text evidence="1">The sequence shown here is derived from an EMBL/GenBank/DDBJ whole genome shotgun (WGS) entry which is preliminary data.</text>
</comment>
<organism evidence="1 2">
    <name type="scientific">Photobacterium chitinilyticum</name>
    <dbReference type="NCBI Taxonomy" id="2485123"/>
    <lineage>
        <taxon>Bacteria</taxon>
        <taxon>Pseudomonadati</taxon>
        <taxon>Pseudomonadota</taxon>
        <taxon>Gammaproteobacteria</taxon>
        <taxon>Vibrionales</taxon>
        <taxon>Vibrionaceae</taxon>
        <taxon>Photobacterium</taxon>
    </lineage>
</organism>
<accession>A0A3S3QNY4</accession>
<evidence type="ECO:0000313" key="2">
    <source>
        <dbReference type="Proteomes" id="UP000287563"/>
    </source>
</evidence>
<evidence type="ECO:0000313" key="1">
    <source>
        <dbReference type="EMBL" id="RWX54869.1"/>
    </source>
</evidence>
<sequence>MSQMKPKGAPSWVLPLLIVVLLTMQLTVKAEDIKYQKIDILHGETLEAWNELEPVTNKECE</sequence>
<keyword evidence="2" id="KW-1185">Reference proteome</keyword>
<reference evidence="1 2" key="1">
    <citation type="submission" date="2018-11" db="EMBL/GenBank/DDBJ databases">
        <title>Photobacterium sp. BEI247 sp. nov., a marine bacterium isolated from Yongle Blue Hole in the South China Sea.</title>
        <authorList>
            <person name="Wang X."/>
        </authorList>
    </citation>
    <scope>NUCLEOTIDE SEQUENCE [LARGE SCALE GENOMIC DNA]</scope>
    <source>
        <strain evidence="2">BEI247</strain>
    </source>
</reference>
<proteinExistence type="predicted"/>
<dbReference type="AlphaFoldDB" id="A0A3S3QNY4"/>
<dbReference type="OrthoDB" id="5817570at2"/>
<protein>
    <submittedName>
        <fullName evidence="1">Uncharacterized protein</fullName>
    </submittedName>
</protein>
<gene>
    <name evidence="1" type="ORF">EDI28_14080</name>
</gene>
<dbReference type="EMBL" id="RJLM01000005">
    <property type="protein sequence ID" value="RWX54869.1"/>
    <property type="molecule type" value="Genomic_DNA"/>
</dbReference>
<name>A0A3S3QNY4_9GAMM</name>
<dbReference type="Proteomes" id="UP000287563">
    <property type="component" value="Unassembled WGS sequence"/>
</dbReference>